<dbReference type="InterPro" id="IPR000183">
    <property type="entry name" value="Orn/DAP/Arg_de-COase"/>
</dbReference>
<dbReference type="InterPro" id="IPR022644">
    <property type="entry name" value="De-COase2_N"/>
</dbReference>
<dbReference type="PANTHER" id="PTHR11482:SF6">
    <property type="entry name" value="ORNITHINE DECARBOXYLASE 1-RELATED"/>
    <property type="match status" value="1"/>
</dbReference>
<dbReference type="PANTHER" id="PTHR11482">
    <property type="entry name" value="ARGININE/DIAMINOPIMELATE/ORNITHINE DECARBOXYLASE"/>
    <property type="match status" value="1"/>
</dbReference>
<dbReference type="SUPFAM" id="SSF50621">
    <property type="entry name" value="Alanine racemase C-terminal domain-like"/>
    <property type="match status" value="1"/>
</dbReference>
<accession>A0A2P2C5Q2</accession>
<keyword evidence="3" id="KW-0663">Pyridoxal phosphate</keyword>
<dbReference type="Gene3D" id="2.40.37.10">
    <property type="entry name" value="Lyase, Ornithine Decarboxylase, Chain A, domain 1"/>
    <property type="match status" value="1"/>
</dbReference>
<evidence type="ECO:0000256" key="7">
    <source>
        <dbReference type="ARBA" id="ARBA00049127"/>
    </source>
</evidence>
<dbReference type="Gene3D" id="3.20.20.10">
    <property type="entry name" value="Alanine racemase"/>
    <property type="match status" value="1"/>
</dbReference>
<dbReference type="PRINTS" id="PR01179">
    <property type="entry name" value="ODADCRBXLASE"/>
</dbReference>
<dbReference type="AlphaFoldDB" id="A0A2P2C5Q2"/>
<gene>
    <name evidence="9" type="ORF">NOCA2400012</name>
</gene>
<name>A0A2P2C5Q2_9ZZZZ</name>
<evidence type="ECO:0000259" key="8">
    <source>
        <dbReference type="Pfam" id="PF02784"/>
    </source>
</evidence>
<evidence type="ECO:0000256" key="3">
    <source>
        <dbReference type="ARBA" id="ARBA00022898"/>
    </source>
</evidence>
<feature type="domain" description="Orn/DAP/Arg decarboxylase 2 N-terminal" evidence="8">
    <location>
        <begin position="42"/>
        <end position="272"/>
    </location>
</feature>
<dbReference type="InterPro" id="IPR002433">
    <property type="entry name" value="Orn_de-COase"/>
</dbReference>
<reference evidence="9" key="1">
    <citation type="submission" date="2015-08" db="EMBL/GenBank/DDBJ databases">
        <authorList>
            <person name="Babu N.S."/>
            <person name="Beckwith C.J."/>
            <person name="Beseler K.G."/>
            <person name="Brison A."/>
            <person name="Carone J.V."/>
            <person name="Caskin T.P."/>
            <person name="Diamond M."/>
            <person name="Durham M.E."/>
            <person name="Foxe J.M."/>
            <person name="Go M."/>
            <person name="Henderson B.A."/>
            <person name="Jones I.B."/>
            <person name="McGettigan J.A."/>
            <person name="Micheletti S.J."/>
            <person name="Nasrallah M.E."/>
            <person name="Ortiz D."/>
            <person name="Piller C.R."/>
            <person name="Privatt S.R."/>
            <person name="Schneider S.L."/>
            <person name="Sharp S."/>
            <person name="Smith T.C."/>
            <person name="Stanton J.D."/>
            <person name="Ullery H.E."/>
            <person name="Wilson R.J."/>
            <person name="Serrano M.G."/>
            <person name="Buck G."/>
            <person name="Lee V."/>
            <person name="Wang Y."/>
            <person name="Carvalho R."/>
            <person name="Voegtly L."/>
            <person name="Shi R."/>
            <person name="Duckworth R."/>
            <person name="Johnson A."/>
            <person name="Loviza R."/>
            <person name="Walstead R."/>
            <person name="Shah Z."/>
            <person name="Kiflezghi M."/>
            <person name="Wade K."/>
            <person name="Ball S.L."/>
            <person name="Bradley K.W."/>
            <person name="Asai D.J."/>
            <person name="Bowman C.A."/>
            <person name="Russell D.A."/>
            <person name="Pope W.H."/>
            <person name="Jacobs-Sera D."/>
            <person name="Hendrix R.W."/>
            <person name="Hatfull G.F."/>
        </authorList>
    </citation>
    <scope>NUCLEOTIDE SEQUENCE</scope>
</reference>
<dbReference type="FunFam" id="3.20.20.10:FF:000008">
    <property type="entry name" value="Ornithine decarboxylase"/>
    <property type="match status" value="1"/>
</dbReference>
<dbReference type="FunFam" id="2.40.37.10:FF:000004">
    <property type="entry name" value="Ornithine decarboxylase"/>
    <property type="match status" value="1"/>
</dbReference>
<evidence type="ECO:0000256" key="2">
    <source>
        <dbReference type="ARBA" id="ARBA00008872"/>
    </source>
</evidence>
<dbReference type="PROSITE" id="PS00878">
    <property type="entry name" value="ODR_DC_2_1"/>
    <property type="match status" value="1"/>
</dbReference>
<dbReference type="GO" id="GO:0005737">
    <property type="term" value="C:cytoplasm"/>
    <property type="evidence" value="ECO:0007669"/>
    <property type="project" value="TreeGrafter"/>
</dbReference>
<dbReference type="InterPro" id="IPR022653">
    <property type="entry name" value="De-COase2_pyr-phos_BS"/>
</dbReference>
<dbReference type="SUPFAM" id="SSF51419">
    <property type="entry name" value="PLP-binding barrel"/>
    <property type="match status" value="1"/>
</dbReference>
<dbReference type="GO" id="GO:0004586">
    <property type="term" value="F:ornithine decarboxylase activity"/>
    <property type="evidence" value="ECO:0007669"/>
    <property type="project" value="UniProtKB-EC"/>
</dbReference>
<sequence>MTIVEPIETQPSAAFVSDLPNPTAAGRRTTPYLMLDVPLAVERYQQLAAVLPATAVHYAVKANPDRVLLAALARAGCRFDVASPAEVRAALRAGAGPHDLVYSNPVKKRSDILSAAADGVGLFVVDSLEETEKVAETAPGASVLVRLSTTGAGSDWSLSRKYGCSAPEALAILVAADRLGLDAAGLSFHVGSQQRDPAAWTAPIATAAKLFAQARRRGLAPHVLDLGGGFPAALEGACPGLTAYGDAVEAALASNFGPDRPHTLIEPGRAVVGDAGIVVASVIAVLQRGPRRWVYLDVGVFTGLVETLDEAIRYPLRTSADGGPTGPCVLAGPTCDSADVLYERTPVDLPLSLAEGDTVHLLAAGAYTTCYSTIGFNGFAPLGTVLTR</sequence>
<evidence type="ECO:0000313" key="9">
    <source>
        <dbReference type="EMBL" id="CUR57347.1"/>
    </source>
</evidence>
<dbReference type="GO" id="GO:0033387">
    <property type="term" value="P:putrescine biosynthetic process from arginine, via ornithine"/>
    <property type="evidence" value="ECO:0007669"/>
    <property type="project" value="TreeGrafter"/>
</dbReference>
<proteinExistence type="inferred from homology"/>
<dbReference type="InterPro" id="IPR009006">
    <property type="entry name" value="Ala_racemase/Decarboxylase_C"/>
</dbReference>
<dbReference type="PRINTS" id="PR01182">
    <property type="entry name" value="ORNDCRBXLASE"/>
</dbReference>
<evidence type="ECO:0000256" key="4">
    <source>
        <dbReference type="ARBA" id="ARBA00023239"/>
    </source>
</evidence>
<dbReference type="Pfam" id="PF02784">
    <property type="entry name" value="Orn_Arg_deC_N"/>
    <property type="match status" value="1"/>
</dbReference>
<comment type="catalytic activity">
    <reaction evidence="7">
        <text>L-ornithine + H(+) = putrescine + CO2</text>
        <dbReference type="Rhea" id="RHEA:22964"/>
        <dbReference type="ChEBI" id="CHEBI:15378"/>
        <dbReference type="ChEBI" id="CHEBI:16526"/>
        <dbReference type="ChEBI" id="CHEBI:46911"/>
        <dbReference type="ChEBI" id="CHEBI:326268"/>
        <dbReference type="EC" id="4.1.1.17"/>
    </reaction>
</comment>
<comment type="cofactor">
    <cofactor evidence="1">
        <name>pyridoxal 5'-phosphate</name>
        <dbReference type="ChEBI" id="CHEBI:597326"/>
    </cofactor>
</comment>
<evidence type="ECO:0000256" key="1">
    <source>
        <dbReference type="ARBA" id="ARBA00001933"/>
    </source>
</evidence>
<protein>
    <recommendedName>
        <fullName evidence="6">ornithine decarboxylase</fullName>
        <ecNumber evidence="6">4.1.1.17</ecNumber>
    </recommendedName>
</protein>
<dbReference type="EC" id="4.1.1.17" evidence="6"/>
<organism evidence="9">
    <name type="scientific">metagenome</name>
    <dbReference type="NCBI Taxonomy" id="256318"/>
    <lineage>
        <taxon>unclassified sequences</taxon>
        <taxon>metagenomes</taxon>
    </lineage>
</organism>
<dbReference type="InterPro" id="IPR029066">
    <property type="entry name" value="PLP-binding_barrel"/>
</dbReference>
<dbReference type="CDD" id="cd00622">
    <property type="entry name" value="PLPDE_III_ODC"/>
    <property type="match status" value="1"/>
</dbReference>
<evidence type="ECO:0000256" key="6">
    <source>
        <dbReference type="ARBA" id="ARBA00034138"/>
    </source>
</evidence>
<comment type="pathway">
    <text evidence="5">Amine and polyamine biosynthesis; putrescine biosynthesis via L-ornithine pathway; putrescine from L-ornithine: step 1/1.</text>
</comment>
<keyword evidence="4 9" id="KW-0456">Lyase</keyword>
<dbReference type="EMBL" id="CZKA01000035">
    <property type="protein sequence ID" value="CUR57347.1"/>
    <property type="molecule type" value="Genomic_DNA"/>
</dbReference>
<comment type="similarity">
    <text evidence="2">Belongs to the Orn/Lys/Arg decarboxylase class-II family.</text>
</comment>
<evidence type="ECO:0000256" key="5">
    <source>
        <dbReference type="ARBA" id="ARBA00034115"/>
    </source>
</evidence>